<dbReference type="InterPro" id="IPR036514">
    <property type="entry name" value="SGNH_hydro_sf"/>
</dbReference>
<keyword evidence="4" id="KW-0732">Signal</keyword>
<dbReference type="Gene3D" id="3.40.50.1110">
    <property type="entry name" value="SGNH hydrolase"/>
    <property type="match status" value="1"/>
</dbReference>
<dbReference type="CDD" id="cd01837">
    <property type="entry name" value="SGNH_plant_lipase_like"/>
    <property type="match status" value="1"/>
</dbReference>
<comment type="similarity">
    <text evidence="1">Belongs to the 'GDSL' lipolytic enzyme family.</text>
</comment>
<protein>
    <recommendedName>
        <fullName evidence="7">GDSL esterase/lipase</fullName>
    </recommendedName>
</protein>
<dbReference type="GO" id="GO:0016042">
    <property type="term" value="P:lipid catabolic process"/>
    <property type="evidence" value="ECO:0007669"/>
    <property type="project" value="UniProtKB-KW"/>
</dbReference>
<keyword evidence="3" id="KW-0443">Lipid metabolism</keyword>
<dbReference type="GO" id="GO:0016788">
    <property type="term" value="F:hydrolase activity, acting on ester bonds"/>
    <property type="evidence" value="ECO:0007669"/>
    <property type="project" value="InterPro"/>
</dbReference>
<dbReference type="PANTHER" id="PTHR45648">
    <property type="entry name" value="GDSL LIPASE/ACYLHYDROLASE FAMILY PROTEIN (AFU_ORTHOLOGUE AFUA_4G14700)"/>
    <property type="match status" value="1"/>
</dbReference>
<dbReference type="AlphaFoldDB" id="A0A835ARJ0"/>
<reference evidence="5" key="1">
    <citation type="submission" date="2020-07" db="EMBL/GenBank/DDBJ databases">
        <title>Genome sequence and genetic diversity analysis of an under-domesticated orphan crop, white fonio (Digitaria exilis).</title>
        <authorList>
            <person name="Bennetzen J.L."/>
            <person name="Chen S."/>
            <person name="Ma X."/>
            <person name="Wang X."/>
            <person name="Yssel A.E.J."/>
            <person name="Chaluvadi S.R."/>
            <person name="Johnson M."/>
            <person name="Gangashetty P."/>
            <person name="Hamidou F."/>
            <person name="Sanogo M.D."/>
            <person name="Zwaenepoel A."/>
            <person name="Wallace J."/>
            <person name="Van De Peer Y."/>
            <person name="Van Deynze A."/>
        </authorList>
    </citation>
    <scope>NUCLEOTIDE SEQUENCE</scope>
    <source>
        <tissue evidence="5">Leaves</tissue>
    </source>
</reference>
<dbReference type="InterPro" id="IPR001087">
    <property type="entry name" value="GDSL"/>
</dbReference>
<comment type="caution">
    <text evidence="5">The sequence shown here is derived from an EMBL/GenBank/DDBJ whole genome shotgun (WGS) entry which is preliminary data.</text>
</comment>
<evidence type="ECO:0000256" key="2">
    <source>
        <dbReference type="ARBA" id="ARBA00022801"/>
    </source>
</evidence>
<accession>A0A835ARJ0</accession>
<gene>
    <name evidence="5" type="ORF">HU200_050913</name>
</gene>
<dbReference type="InterPro" id="IPR035669">
    <property type="entry name" value="SGNH_plant_lipase-like"/>
</dbReference>
<name>A0A835ARJ0_9POAL</name>
<organism evidence="5 6">
    <name type="scientific">Digitaria exilis</name>
    <dbReference type="NCBI Taxonomy" id="1010633"/>
    <lineage>
        <taxon>Eukaryota</taxon>
        <taxon>Viridiplantae</taxon>
        <taxon>Streptophyta</taxon>
        <taxon>Embryophyta</taxon>
        <taxon>Tracheophyta</taxon>
        <taxon>Spermatophyta</taxon>
        <taxon>Magnoliopsida</taxon>
        <taxon>Liliopsida</taxon>
        <taxon>Poales</taxon>
        <taxon>Poaceae</taxon>
        <taxon>PACMAD clade</taxon>
        <taxon>Panicoideae</taxon>
        <taxon>Panicodae</taxon>
        <taxon>Paniceae</taxon>
        <taxon>Anthephorinae</taxon>
        <taxon>Digitaria</taxon>
    </lineage>
</organism>
<dbReference type="Proteomes" id="UP000636709">
    <property type="component" value="Unassembled WGS sequence"/>
</dbReference>
<feature type="signal peptide" evidence="4">
    <location>
        <begin position="1"/>
        <end position="30"/>
    </location>
</feature>
<keyword evidence="6" id="KW-1185">Reference proteome</keyword>
<evidence type="ECO:0008006" key="7">
    <source>
        <dbReference type="Google" id="ProtNLM"/>
    </source>
</evidence>
<evidence type="ECO:0000256" key="4">
    <source>
        <dbReference type="SAM" id="SignalP"/>
    </source>
</evidence>
<dbReference type="InterPro" id="IPR051058">
    <property type="entry name" value="GDSL_Est/Lipase"/>
</dbReference>
<keyword evidence="2" id="KW-0378">Hydrolase</keyword>
<evidence type="ECO:0000313" key="5">
    <source>
        <dbReference type="EMBL" id="KAF8670118.1"/>
    </source>
</evidence>
<evidence type="ECO:0000256" key="1">
    <source>
        <dbReference type="ARBA" id="ARBA00008668"/>
    </source>
</evidence>
<evidence type="ECO:0000256" key="3">
    <source>
        <dbReference type="ARBA" id="ARBA00022963"/>
    </source>
</evidence>
<evidence type="ECO:0000313" key="6">
    <source>
        <dbReference type="Proteomes" id="UP000636709"/>
    </source>
</evidence>
<dbReference type="OrthoDB" id="602568at2759"/>
<sequence length="380" mass="41415">MMWLSGMKGSIAVTILMMMVSIFVHDLVRCAAPIEQPVPPPPAIFVFGDGTMDIGNNNDLTGGEMGDPPRANHPYYGIDFPGEPQNTNGRFSNGYNIADFIAKALGFVMSPPAYASLANPSPTRIEGFTGVNYASADAGIRDSTNGNMTIPLPMQVNNFVETRAQLKAVLGGRKPLNKFLSKSLFLIGVGTMDLLPNCNFYLELFPINDNKTEVQRLIEFYGADLEKLHSMGARKFAIINVGPIGCSPFVQNDPARNGGCDDGMNRLAGEFNAALGSLLSDLGTRLHNFRYTLADFYGFSNATFVNPLASGFTNIDTACCPGACAPTHSYWAPCYNRPEYWFWDEGYTTEQADKLAAVAFYNGTVFARPVNIRRLIAMKG</sequence>
<dbReference type="Pfam" id="PF00657">
    <property type="entry name" value="Lipase_GDSL"/>
    <property type="match status" value="1"/>
</dbReference>
<proteinExistence type="inferred from homology"/>
<dbReference type="EMBL" id="JACEFO010002265">
    <property type="protein sequence ID" value="KAF8670118.1"/>
    <property type="molecule type" value="Genomic_DNA"/>
</dbReference>
<keyword evidence="3" id="KW-0442">Lipid degradation</keyword>
<dbReference type="PANTHER" id="PTHR45648:SF104">
    <property type="entry name" value="OS02G0292600 PROTEIN"/>
    <property type="match status" value="1"/>
</dbReference>
<feature type="chain" id="PRO_5032507014" description="GDSL esterase/lipase" evidence="4">
    <location>
        <begin position="31"/>
        <end position="380"/>
    </location>
</feature>